<evidence type="ECO:0000313" key="3">
    <source>
        <dbReference type="Proteomes" id="UP000326532"/>
    </source>
</evidence>
<evidence type="ECO:0000256" key="1">
    <source>
        <dbReference type="SAM" id="Phobius"/>
    </source>
</evidence>
<keyword evidence="1" id="KW-0472">Membrane</keyword>
<gene>
    <name evidence="2" type="ORF">BDV34DRAFT_203381</name>
</gene>
<keyword evidence="3" id="KW-1185">Reference proteome</keyword>
<reference evidence="2 3" key="1">
    <citation type="submission" date="2019-04" db="EMBL/GenBank/DDBJ databases">
        <title>Fungal friends and foes A comparative genomics study of 23 Aspergillus species from section Flavi.</title>
        <authorList>
            <consortium name="DOE Joint Genome Institute"/>
            <person name="Kjaerbolling I."/>
            <person name="Vesth T.C."/>
            <person name="Frisvad J.C."/>
            <person name="Nybo J.L."/>
            <person name="Theobald S."/>
            <person name="Kildgaard S."/>
            <person name="Petersen T.I."/>
            <person name="Kuo A."/>
            <person name="Sato A."/>
            <person name="Lyhne E.K."/>
            <person name="Kogle M.E."/>
            <person name="Wiebenga A."/>
            <person name="Kun R.S."/>
            <person name="Lubbers R.J."/>
            <person name="Makela M.R."/>
            <person name="Barry K."/>
            <person name="Chovatia M."/>
            <person name="Clum A."/>
            <person name="Daum C."/>
            <person name="Haridas S."/>
            <person name="He G."/>
            <person name="LaButti K."/>
            <person name="Lipzen A."/>
            <person name="Mondo S."/>
            <person name="Pangilinan J."/>
            <person name="Riley R."/>
            <person name="Salamov A."/>
            <person name="Simmons B.A."/>
            <person name="Magnuson J.K."/>
            <person name="Henrissat B."/>
            <person name="Mortensen U.H."/>
            <person name="Larsen T.O."/>
            <person name="De vries R.P."/>
            <person name="Grigoriev I.V."/>
            <person name="Machida M."/>
            <person name="Baker S.E."/>
            <person name="Andersen M.R."/>
        </authorList>
    </citation>
    <scope>NUCLEOTIDE SEQUENCE [LARGE SCALE GENOMIC DNA]</scope>
    <source>
        <strain evidence="2 3">CBS 117618</strain>
    </source>
</reference>
<organism evidence="2 3">
    <name type="scientific">Aspergillus parasiticus</name>
    <dbReference type="NCBI Taxonomy" id="5067"/>
    <lineage>
        <taxon>Eukaryota</taxon>
        <taxon>Fungi</taxon>
        <taxon>Dikarya</taxon>
        <taxon>Ascomycota</taxon>
        <taxon>Pezizomycotina</taxon>
        <taxon>Eurotiomycetes</taxon>
        <taxon>Eurotiomycetidae</taxon>
        <taxon>Eurotiales</taxon>
        <taxon>Aspergillaceae</taxon>
        <taxon>Aspergillus</taxon>
        <taxon>Aspergillus subgen. Circumdati</taxon>
    </lineage>
</organism>
<protein>
    <submittedName>
        <fullName evidence="2">Uncharacterized protein</fullName>
    </submittedName>
</protein>
<proteinExistence type="predicted"/>
<accession>A0A5N6D774</accession>
<sequence>MCINCLYWPVRLWGCFFRVWDICLLGYWVLSLFFFWLDYFVCLLWSYYWVYWRFFVLKFSWV</sequence>
<feature type="non-terminal residue" evidence="2">
    <location>
        <position position="62"/>
    </location>
</feature>
<dbReference type="Proteomes" id="UP000326532">
    <property type="component" value="Unassembled WGS sequence"/>
</dbReference>
<keyword evidence="1" id="KW-1133">Transmembrane helix</keyword>
<dbReference type="AlphaFoldDB" id="A0A5N6D774"/>
<name>A0A5N6D774_ASPPA</name>
<feature type="transmembrane region" description="Helical" evidence="1">
    <location>
        <begin position="27"/>
        <end position="50"/>
    </location>
</feature>
<keyword evidence="1" id="KW-0812">Transmembrane</keyword>
<dbReference type="VEuPathDB" id="FungiDB:BDV34DRAFT_203381"/>
<dbReference type="EMBL" id="ML735027">
    <property type="protein sequence ID" value="KAB8201106.1"/>
    <property type="molecule type" value="Genomic_DNA"/>
</dbReference>
<evidence type="ECO:0000313" key="2">
    <source>
        <dbReference type="EMBL" id="KAB8201106.1"/>
    </source>
</evidence>